<evidence type="ECO:0000256" key="1">
    <source>
        <dbReference type="PROSITE-ProRule" id="PRU00182"/>
    </source>
</evidence>
<dbReference type="Proteomes" id="UP000288096">
    <property type="component" value="Unassembled WGS sequence"/>
</dbReference>
<evidence type="ECO:0000313" key="3">
    <source>
        <dbReference type="Proteomes" id="UP000288096"/>
    </source>
</evidence>
<dbReference type="InterPro" id="IPR036986">
    <property type="entry name" value="S4_RNA-bd_sf"/>
</dbReference>
<dbReference type="PROSITE" id="PS50889">
    <property type="entry name" value="S4"/>
    <property type="match status" value="1"/>
</dbReference>
<dbReference type="GO" id="GO:0003723">
    <property type="term" value="F:RNA binding"/>
    <property type="evidence" value="ECO:0007669"/>
    <property type="project" value="UniProtKB-KW"/>
</dbReference>
<dbReference type="Pfam" id="PF13275">
    <property type="entry name" value="S4_2"/>
    <property type="match status" value="1"/>
</dbReference>
<sequence length="69" mass="7736">MEEHFIIDGEYIELIRLLKATGLCETGGMAKGVVEDGLVTVDGHAEYRKRRKIRKGQTVALGEHIIRVD</sequence>
<reference evidence="3" key="2">
    <citation type="submission" date="2019-01" db="EMBL/GenBank/DDBJ databases">
        <title>Genome sequence of Desulfonema ishimotonii strain Tokyo 01.</title>
        <authorList>
            <person name="Fukui M."/>
        </authorList>
    </citation>
    <scope>NUCLEOTIDE SEQUENCE [LARGE SCALE GENOMIC DNA]</scope>
    <source>
        <strain evidence="3">Tokyo 01</strain>
    </source>
</reference>
<dbReference type="RefSeq" id="WP_124327377.1">
    <property type="nucleotide sequence ID" value="NZ_BEXT01000001.1"/>
</dbReference>
<gene>
    <name evidence="2" type="ORF">DENIS_0847</name>
</gene>
<keyword evidence="1" id="KW-0694">RNA-binding</keyword>
<accession>A0A401FSG8</accession>
<dbReference type="OrthoDB" id="9802835at2"/>
<proteinExistence type="predicted"/>
<dbReference type="SUPFAM" id="SSF55174">
    <property type="entry name" value="Alpha-L RNA-binding motif"/>
    <property type="match status" value="1"/>
</dbReference>
<dbReference type="AlphaFoldDB" id="A0A401FSG8"/>
<dbReference type="CDD" id="cd00165">
    <property type="entry name" value="S4"/>
    <property type="match status" value="1"/>
</dbReference>
<keyword evidence="3" id="KW-1185">Reference proteome</keyword>
<comment type="caution">
    <text evidence="2">The sequence shown here is derived from an EMBL/GenBank/DDBJ whole genome shotgun (WGS) entry which is preliminary data.</text>
</comment>
<dbReference type="Gene3D" id="3.10.290.10">
    <property type="entry name" value="RNA-binding S4 domain"/>
    <property type="match status" value="1"/>
</dbReference>
<reference evidence="3" key="1">
    <citation type="submission" date="2017-11" db="EMBL/GenBank/DDBJ databases">
        <authorList>
            <person name="Watanabe M."/>
            <person name="Kojima H."/>
        </authorList>
    </citation>
    <scope>NUCLEOTIDE SEQUENCE [LARGE SCALE GENOMIC DNA]</scope>
    <source>
        <strain evidence="3">Tokyo 01</strain>
    </source>
</reference>
<evidence type="ECO:0000313" key="2">
    <source>
        <dbReference type="EMBL" id="GBC59905.1"/>
    </source>
</evidence>
<dbReference type="EMBL" id="BEXT01000001">
    <property type="protein sequence ID" value="GBC59905.1"/>
    <property type="molecule type" value="Genomic_DNA"/>
</dbReference>
<name>A0A401FSG8_9BACT</name>
<organism evidence="2 3">
    <name type="scientific">Desulfonema ishimotonii</name>
    <dbReference type="NCBI Taxonomy" id="45657"/>
    <lineage>
        <taxon>Bacteria</taxon>
        <taxon>Pseudomonadati</taxon>
        <taxon>Thermodesulfobacteriota</taxon>
        <taxon>Desulfobacteria</taxon>
        <taxon>Desulfobacterales</taxon>
        <taxon>Desulfococcaceae</taxon>
        <taxon>Desulfonema</taxon>
    </lineage>
</organism>
<protein>
    <submittedName>
        <fullName evidence="2">RNA-binding protein</fullName>
    </submittedName>
</protein>